<organism evidence="1">
    <name type="scientific">uncultured Caudovirales phage</name>
    <dbReference type="NCBI Taxonomy" id="2100421"/>
    <lineage>
        <taxon>Viruses</taxon>
        <taxon>Duplodnaviria</taxon>
        <taxon>Heunggongvirae</taxon>
        <taxon>Uroviricota</taxon>
        <taxon>Caudoviricetes</taxon>
        <taxon>Peduoviridae</taxon>
        <taxon>Maltschvirus</taxon>
        <taxon>Maltschvirus maltsch</taxon>
    </lineage>
</organism>
<protein>
    <submittedName>
        <fullName evidence="1">Uncharacterized protein</fullName>
    </submittedName>
</protein>
<reference evidence="1" key="1">
    <citation type="submission" date="2020-04" db="EMBL/GenBank/DDBJ databases">
        <authorList>
            <person name="Chiriac C."/>
            <person name="Salcher M."/>
            <person name="Ghai R."/>
            <person name="Kavagutti S V."/>
        </authorList>
    </citation>
    <scope>NUCLEOTIDE SEQUENCE</scope>
</reference>
<name>A0A6J5NJ42_9CAUD</name>
<sequence length="65" mass="7487">MQPSEFWKLPLCDFWAELDGKVEEARQIKAMTDGLKGGSIGRNGNVFSHAEWEDARRRHREKVAT</sequence>
<gene>
    <name evidence="1" type="ORF">UFOVP681_9</name>
</gene>
<proteinExistence type="predicted"/>
<dbReference type="EMBL" id="LR796657">
    <property type="protein sequence ID" value="CAB4157225.1"/>
    <property type="molecule type" value="Genomic_DNA"/>
</dbReference>
<accession>A0A6J5NJ42</accession>
<evidence type="ECO:0000313" key="1">
    <source>
        <dbReference type="EMBL" id="CAB4157225.1"/>
    </source>
</evidence>